<organism evidence="2 3">
    <name type="scientific">Globodera pallida</name>
    <name type="common">Potato cyst nematode worm</name>
    <name type="synonym">Heterodera pallida</name>
    <dbReference type="NCBI Taxonomy" id="36090"/>
    <lineage>
        <taxon>Eukaryota</taxon>
        <taxon>Metazoa</taxon>
        <taxon>Ecdysozoa</taxon>
        <taxon>Nematoda</taxon>
        <taxon>Chromadorea</taxon>
        <taxon>Rhabditida</taxon>
        <taxon>Tylenchina</taxon>
        <taxon>Tylenchomorpha</taxon>
        <taxon>Tylenchoidea</taxon>
        <taxon>Heteroderidae</taxon>
        <taxon>Heteroderinae</taxon>
        <taxon>Globodera</taxon>
    </lineage>
</organism>
<dbReference type="WBParaSite" id="GPLIN_001636200">
    <property type="protein sequence ID" value="GPLIN_001636200"/>
    <property type="gene ID" value="GPLIN_001636200"/>
</dbReference>
<feature type="region of interest" description="Disordered" evidence="1">
    <location>
        <begin position="85"/>
        <end position="134"/>
    </location>
</feature>
<proteinExistence type="predicted"/>
<sequence length="134" mass="14696">VCAVPTRSDCASSCCPRPSTMQALRVARQTKSPTWPSCFSPTRALPPRRRRRLRRLHRRRFCLRRCPSLLASFPPSSRWRTAVGSVAKCSSTRRPNSRHKLTRPANAAEAPASSCPSTSSRSRSSSSSKDGAAG</sequence>
<reference evidence="2" key="2">
    <citation type="submission" date="2014-05" db="EMBL/GenBank/DDBJ databases">
        <title>The genome and life-stage specific transcriptomes of Globodera pallida elucidate key aspects of plant parasitism by a cyst nematode.</title>
        <authorList>
            <person name="Cotton J.A."/>
            <person name="Lilley C.J."/>
            <person name="Jones L.M."/>
            <person name="Kikuchi T."/>
            <person name="Reid A.J."/>
            <person name="Thorpe P."/>
            <person name="Tsai I.J."/>
            <person name="Beasley H."/>
            <person name="Blok V."/>
            <person name="Cock P.J.A."/>
            <person name="Van den Akker S.E."/>
            <person name="Holroyd N."/>
            <person name="Hunt M."/>
            <person name="Mantelin S."/>
            <person name="Naghra H."/>
            <person name="Pain A."/>
            <person name="Palomares-Rius J.E."/>
            <person name="Zarowiecki M."/>
            <person name="Berriman M."/>
            <person name="Jones J.T."/>
            <person name="Urwin P.E."/>
        </authorList>
    </citation>
    <scope>NUCLEOTIDE SEQUENCE [LARGE SCALE GENOMIC DNA]</scope>
    <source>
        <strain evidence="2">Lindley</strain>
    </source>
</reference>
<dbReference type="Proteomes" id="UP000050741">
    <property type="component" value="Unassembled WGS sequence"/>
</dbReference>
<reference evidence="2" key="1">
    <citation type="submission" date="2013-12" db="EMBL/GenBank/DDBJ databases">
        <authorList>
            <person name="Aslett M."/>
        </authorList>
    </citation>
    <scope>NUCLEOTIDE SEQUENCE [LARGE SCALE GENOMIC DNA]</scope>
    <source>
        <strain evidence="2">Lindley</strain>
    </source>
</reference>
<evidence type="ECO:0000256" key="1">
    <source>
        <dbReference type="SAM" id="MobiDB-lite"/>
    </source>
</evidence>
<keyword evidence="2" id="KW-1185">Reference proteome</keyword>
<dbReference type="AlphaFoldDB" id="A0A183CU04"/>
<reference evidence="3" key="3">
    <citation type="submission" date="2016-06" db="UniProtKB">
        <authorList>
            <consortium name="WormBaseParasite"/>
        </authorList>
    </citation>
    <scope>IDENTIFICATION</scope>
</reference>
<protein>
    <submittedName>
        <fullName evidence="3">Histone H3</fullName>
    </submittedName>
</protein>
<accession>A0A183CU04</accession>
<evidence type="ECO:0000313" key="3">
    <source>
        <dbReference type="WBParaSite" id="GPLIN_001636200"/>
    </source>
</evidence>
<name>A0A183CU04_GLOPA</name>
<evidence type="ECO:0000313" key="2">
    <source>
        <dbReference type="Proteomes" id="UP000050741"/>
    </source>
</evidence>
<feature type="compositionally biased region" description="Low complexity" evidence="1">
    <location>
        <begin position="103"/>
        <end position="134"/>
    </location>
</feature>